<evidence type="ECO:0000256" key="1">
    <source>
        <dbReference type="ARBA" id="ARBA00022801"/>
    </source>
</evidence>
<dbReference type="InterPro" id="IPR050261">
    <property type="entry name" value="FrsA_esterase"/>
</dbReference>
<keyword evidence="1" id="KW-0378">Hydrolase</keyword>
<protein>
    <recommendedName>
        <fullName evidence="4">AB hydrolase-1 domain-containing protein</fullName>
    </recommendedName>
</protein>
<dbReference type="InterPro" id="IPR029058">
    <property type="entry name" value="AB_hydrolase_fold"/>
</dbReference>
<dbReference type="AlphaFoldDB" id="W4LYK8"/>
<dbReference type="Proteomes" id="UP000019140">
    <property type="component" value="Unassembled WGS sequence"/>
</dbReference>
<comment type="caution">
    <text evidence="2">The sequence shown here is derived from an EMBL/GenBank/DDBJ whole genome shotgun (WGS) entry which is preliminary data.</text>
</comment>
<dbReference type="HOGENOM" id="CLU_097569_0_0_7"/>
<dbReference type="Gene3D" id="3.40.50.1820">
    <property type="entry name" value="alpha/beta hydrolase"/>
    <property type="match status" value="1"/>
</dbReference>
<organism evidence="2 3">
    <name type="scientific">Candidatus Entotheonella gemina</name>
    <dbReference type="NCBI Taxonomy" id="1429439"/>
    <lineage>
        <taxon>Bacteria</taxon>
        <taxon>Pseudomonadati</taxon>
        <taxon>Nitrospinota/Tectimicrobiota group</taxon>
        <taxon>Candidatus Tectimicrobiota</taxon>
        <taxon>Candidatus Entotheonellia</taxon>
        <taxon>Candidatus Entotheonellales</taxon>
        <taxon>Candidatus Entotheonellaceae</taxon>
        <taxon>Candidatus Entotheonella</taxon>
    </lineage>
</organism>
<name>W4LYK8_9BACT</name>
<sequence>MRWQQDPIHTHGVIEQGFTVPRNGQPIPGVWWQPADISGPVPLVLMGHGGSGHKRNERMQMLGHMFSADLGWCAAAIDGPVHGDRGPVTDPTQPEYRSMWQSDHPVQRMIDDWKATLDALSQLDEVDGDRIGYWGVSMGTMFGLPYVACDPRVRAAVLGKAGMTGSSVRRSGIDTHFKTYAPLLRVPVLFSIQWDDERFDRDGQLDLYDCIGSKDKRLHAYPGLH</sequence>
<evidence type="ECO:0000313" key="3">
    <source>
        <dbReference type="Proteomes" id="UP000019140"/>
    </source>
</evidence>
<evidence type="ECO:0000313" key="2">
    <source>
        <dbReference type="EMBL" id="ETX02988.1"/>
    </source>
</evidence>
<dbReference type="GO" id="GO:0052689">
    <property type="term" value="F:carboxylic ester hydrolase activity"/>
    <property type="evidence" value="ECO:0007669"/>
    <property type="project" value="UniProtKB-ARBA"/>
</dbReference>
<evidence type="ECO:0008006" key="4">
    <source>
        <dbReference type="Google" id="ProtNLM"/>
    </source>
</evidence>
<dbReference type="SUPFAM" id="SSF53474">
    <property type="entry name" value="alpha/beta-Hydrolases"/>
    <property type="match status" value="1"/>
</dbReference>
<proteinExistence type="predicted"/>
<dbReference type="EMBL" id="AZHX01001475">
    <property type="protein sequence ID" value="ETX02988.1"/>
    <property type="molecule type" value="Genomic_DNA"/>
</dbReference>
<feature type="non-terminal residue" evidence="2">
    <location>
        <position position="225"/>
    </location>
</feature>
<dbReference type="PANTHER" id="PTHR22946">
    <property type="entry name" value="DIENELACTONE HYDROLASE DOMAIN-CONTAINING PROTEIN-RELATED"/>
    <property type="match status" value="1"/>
</dbReference>
<dbReference type="PANTHER" id="PTHR22946:SF9">
    <property type="entry name" value="POLYKETIDE TRANSFERASE AF380"/>
    <property type="match status" value="1"/>
</dbReference>
<keyword evidence="3" id="KW-1185">Reference proteome</keyword>
<accession>W4LYK8</accession>
<gene>
    <name evidence="2" type="ORF">ETSY2_34400</name>
</gene>
<reference evidence="2 3" key="1">
    <citation type="journal article" date="2014" name="Nature">
        <title>An environmental bacterial taxon with a large and distinct metabolic repertoire.</title>
        <authorList>
            <person name="Wilson M.C."/>
            <person name="Mori T."/>
            <person name="Ruckert C."/>
            <person name="Uria A.R."/>
            <person name="Helf M.J."/>
            <person name="Takada K."/>
            <person name="Gernert C."/>
            <person name="Steffens U.A."/>
            <person name="Heycke N."/>
            <person name="Schmitt S."/>
            <person name="Rinke C."/>
            <person name="Helfrich E.J."/>
            <person name="Brachmann A.O."/>
            <person name="Gurgui C."/>
            <person name="Wakimoto T."/>
            <person name="Kracht M."/>
            <person name="Crusemann M."/>
            <person name="Hentschel U."/>
            <person name="Abe I."/>
            <person name="Matsunaga S."/>
            <person name="Kalinowski J."/>
            <person name="Takeyama H."/>
            <person name="Piel J."/>
        </authorList>
    </citation>
    <scope>NUCLEOTIDE SEQUENCE [LARGE SCALE GENOMIC DNA]</scope>
    <source>
        <strain evidence="3">TSY2</strain>
    </source>
</reference>